<keyword evidence="3" id="KW-1185">Reference proteome</keyword>
<evidence type="ECO:0000313" key="3">
    <source>
        <dbReference type="Proteomes" id="UP000324479"/>
    </source>
</evidence>
<name>A0A5M6DDI2_9BACT</name>
<dbReference type="SUPFAM" id="SSF56176">
    <property type="entry name" value="FAD-binding/transporter-associated domain-like"/>
    <property type="match status" value="1"/>
</dbReference>
<dbReference type="PANTHER" id="PTHR11748">
    <property type="entry name" value="D-LACTATE DEHYDROGENASE"/>
    <property type="match status" value="1"/>
</dbReference>
<protein>
    <submittedName>
        <fullName evidence="2">FAD-binding protein</fullName>
    </submittedName>
</protein>
<reference evidence="2 3" key="1">
    <citation type="submission" date="2019-08" db="EMBL/GenBank/DDBJ databases">
        <authorList>
            <person name="Dhanesh K."/>
            <person name="Kumar G."/>
            <person name="Sasikala C."/>
            <person name="Venkata Ramana C."/>
        </authorList>
    </citation>
    <scope>NUCLEOTIDE SEQUENCE [LARGE SCALE GENOMIC DNA]</scope>
    <source>
        <strain evidence="2 3">JC645</strain>
    </source>
</reference>
<evidence type="ECO:0000259" key="1">
    <source>
        <dbReference type="PROSITE" id="PS51387"/>
    </source>
</evidence>
<dbReference type="InterPro" id="IPR006094">
    <property type="entry name" value="Oxid_FAD_bind_N"/>
</dbReference>
<dbReference type="InterPro" id="IPR016166">
    <property type="entry name" value="FAD-bd_PCMH"/>
</dbReference>
<dbReference type="AlphaFoldDB" id="A0A5M6DDI2"/>
<proteinExistence type="predicted"/>
<comment type="caution">
    <text evidence="2">The sequence shown here is derived from an EMBL/GenBank/DDBJ whole genome shotgun (WGS) entry which is preliminary data.</text>
</comment>
<dbReference type="PROSITE" id="PS51387">
    <property type="entry name" value="FAD_PCMH"/>
    <property type="match status" value="1"/>
</dbReference>
<dbReference type="EMBL" id="VWOX01000003">
    <property type="protein sequence ID" value="KAA5545578.1"/>
    <property type="molecule type" value="Genomic_DNA"/>
</dbReference>
<dbReference type="Gene3D" id="3.30.465.10">
    <property type="match status" value="1"/>
</dbReference>
<dbReference type="InterPro" id="IPR036318">
    <property type="entry name" value="FAD-bd_PCMH-like_sf"/>
</dbReference>
<accession>A0A5M6DDI2</accession>
<sequence length="371" mass="40311">MIHAASVEDFRQALREHESVLTIGNRTKWPLSQASPATCFVSTRDLSGIVQYEPSEFTFTARAGTTVAEISDALAAKDQYLPFDPPLSRAGATLGGTLAAGLSGPGRHRYGGVRDFVLGVEFLTGDGQLIHGGGKVVKNAAGFDLPKFLVGSCGRLAAITELTFKVFPRPVAWQTFQIDCPDHVAAAETIALVARQRWELDAIDYRANQKSVWLRLGGEEDVLQRIGDDILRSIPNQEVQRIDRMQAAEQWQTLGELRFAAAELDCVAKIPLTLESMKRLATWCDERPWMTQLHTSGAGSVGWLAFGSQQASEIDDALRAMELVGLVVIGPEGQPGGRTVPCRLGQWTTSKVEAALKHAMDPVGRFPGMGE</sequence>
<dbReference type="GO" id="GO:0071949">
    <property type="term" value="F:FAD binding"/>
    <property type="evidence" value="ECO:0007669"/>
    <property type="project" value="InterPro"/>
</dbReference>
<feature type="domain" description="FAD-binding PCMH-type" evidence="1">
    <location>
        <begin position="1"/>
        <end position="169"/>
    </location>
</feature>
<organism evidence="2 3">
    <name type="scientific">Roseiconus nitratireducens</name>
    <dbReference type="NCBI Taxonomy" id="2605748"/>
    <lineage>
        <taxon>Bacteria</taxon>
        <taxon>Pseudomonadati</taxon>
        <taxon>Planctomycetota</taxon>
        <taxon>Planctomycetia</taxon>
        <taxon>Pirellulales</taxon>
        <taxon>Pirellulaceae</taxon>
        <taxon>Roseiconus</taxon>
    </lineage>
</organism>
<dbReference type="InterPro" id="IPR016169">
    <property type="entry name" value="FAD-bd_PCMH_sub2"/>
</dbReference>
<dbReference type="Pfam" id="PF01565">
    <property type="entry name" value="FAD_binding_4"/>
    <property type="match status" value="1"/>
</dbReference>
<dbReference type="Proteomes" id="UP000324479">
    <property type="component" value="Unassembled WGS sequence"/>
</dbReference>
<dbReference type="PANTHER" id="PTHR11748:SF103">
    <property type="entry name" value="GLYCOLATE OXIDASE SUBUNIT GLCE"/>
    <property type="match status" value="1"/>
</dbReference>
<gene>
    <name evidence="2" type="ORF">FYK55_06080</name>
</gene>
<evidence type="ECO:0000313" key="2">
    <source>
        <dbReference type="EMBL" id="KAA5545578.1"/>
    </source>
</evidence>